<proteinExistence type="predicted"/>
<keyword evidence="4" id="KW-0238">DNA-binding</keyword>
<dbReference type="Gene3D" id="4.10.280.10">
    <property type="entry name" value="Helix-loop-helix DNA-binding domain"/>
    <property type="match status" value="1"/>
</dbReference>
<organism evidence="9 10">
    <name type="scientific">Scophthalmus maximus</name>
    <name type="common">Turbot</name>
    <name type="synonym">Psetta maxima</name>
    <dbReference type="NCBI Taxonomy" id="52904"/>
    <lineage>
        <taxon>Eukaryota</taxon>
        <taxon>Metazoa</taxon>
        <taxon>Chordata</taxon>
        <taxon>Craniata</taxon>
        <taxon>Vertebrata</taxon>
        <taxon>Euteleostomi</taxon>
        <taxon>Actinopterygii</taxon>
        <taxon>Neopterygii</taxon>
        <taxon>Teleostei</taxon>
        <taxon>Neoteleostei</taxon>
        <taxon>Acanthomorphata</taxon>
        <taxon>Carangaria</taxon>
        <taxon>Pleuronectiformes</taxon>
        <taxon>Pleuronectoidei</taxon>
        <taxon>Scophthalmidae</taxon>
        <taxon>Scophthalmus</taxon>
    </lineage>
</organism>
<evidence type="ECO:0000256" key="4">
    <source>
        <dbReference type="ARBA" id="ARBA00023125"/>
    </source>
</evidence>
<evidence type="ECO:0000313" key="9">
    <source>
        <dbReference type="EMBL" id="AWP13231.1"/>
    </source>
</evidence>
<dbReference type="GO" id="GO:0046983">
    <property type="term" value="F:protein dimerization activity"/>
    <property type="evidence" value="ECO:0007669"/>
    <property type="project" value="InterPro"/>
</dbReference>
<dbReference type="AlphaFoldDB" id="A0A2U9C9F3"/>
<evidence type="ECO:0000256" key="1">
    <source>
        <dbReference type="ARBA" id="ARBA00022473"/>
    </source>
</evidence>
<dbReference type="GO" id="GO:0000981">
    <property type="term" value="F:DNA-binding transcription factor activity, RNA polymerase II-specific"/>
    <property type="evidence" value="ECO:0007669"/>
    <property type="project" value="InterPro"/>
</dbReference>
<evidence type="ECO:0000256" key="5">
    <source>
        <dbReference type="ARBA" id="ARBA00023163"/>
    </source>
</evidence>
<name>A0A2U9C9F3_SCOMX</name>
<dbReference type="GO" id="GO:0030154">
    <property type="term" value="P:cell differentiation"/>
    <property type="evidence" value="ECO:0007669"/>
    <property type="project" value="UniProtKB-KW"/>
</dbReference>
<feature type="compositionally biased region" description="Basic residues" evidence="7">
    <location>
        <begin position="71"/>
        <end position="84"/>
    </location>
</feature>
<dbReference type="Pfam" id="PF00010">
    <property type="entry name" value="HLH"/>
    <property type="match status" value="1"/>
</dbReference>
<dbReference type="InterPro" id="IPR036638">
    <property type="entry name" value="HLH_DNA-bd_sf"/>
</dbReference>
<protein>
    <submittedName>
        <fullName evidence="9">Putative helix-loop-helix protein 2-like</fullName>
    </submittedName>
</protein>
<dbReference type="FunFam" id="4.10.280.10:FF:000027">
    <property type="entry name" value="Nescient helix-loop-helix 1"/>
    <property type="match status" value="1"/>
</dbReference>
<sequence length="138" mass="15923">MDRREDEPDLIPPPPDICSVRTKSMMLSPDHPEPELPWGQTDTEHLLDNVHVLGEGRACSGHVPTLSREEKRRRRRKTARYRSAHATRERVRVVAFNVAFAELRKLLPTIPPDKKLSKIDILRLAICYISYLNHVLDV</sequence>
<accession>A0A2U9C9F3</accession>
<keyword evidence="5" id="KW-0804">Transcription</keyword>
<evidence type="ECO:0000259" key="8">
    <source>
        <dbReference type="PROSITE" id="PS50888"/>
    </source>
</evidence>
<evidence type="ECO:0000256" key="2">
    <source>
        <dbReference type="ARBA" id="ARBA00022782"/>
    </source>
</evidence>
<dbReference type="Proteomes" id="UP000246464">
    <property type="component" value="Chromosome 14"/>
</dbReference>
<dbReference type="SUPFAM" id="SSF47459">
    <property type="entry name" value="HLH, helix-loop-helix DNA-binding domain"/>
    <property type="match status" value="1"/>
</dbReference>
<dbReference type="PANTHER" id="PTHR13864:SF10">
    <property type="entry name" value="HELIX-LOOP-HELIX PROTEIN 2"/>
    <property type="match status" value="1"/>
</dbReference>
<keyword evidence="10" id="KW-1185">Reference proteome</keyword>
<dbReference type="EMBL" id="CP026256">
    <property type="protein sequence ID" value="AWP13231.1"/>
    <property type="molecule type" value="Genomic_DNA"/>
</dbReference>
<dbReference type="STRING" id="52904.ENSSMAP00000029306"/>
<reference evidence="9 10" key="1">
    <citation type="submission" date="2017-12" db="EMBL/GenBank/DDBJ databases">
        <title>Integrating genomic resources of turbot (Scophthalmus maximus) in depth evaluation of genetic and physical mapping variation across individuals.</title>
        <authorList>
            <person name="Martinez P."/>
        </authorList>
    </citation>
    <scope>NUCLEOTIDE SEQUENCE [LARGE SCALE GENOMIC DNA]</scope>
</reference>
<evidence type="ECO:0000313" key="10">
    <source>
        <dbReference type="Proteomes" id="UP000246464"/>
    </source>
</evidence>
<evidence type="ECO:0000256" key="3">
    <source>
        <dbReference type="ARBA" id="ARBA00023015"/>
    </source>
</evidence>
<gene>
    <name evidence="9" type="ORF">SMAX5B_018154</name>
</gene>
<feature type="region of interest" description="Disordered" evidence="7">
    <location>
        <begin position="61"/>
        <end position="84"/>
    </location>
</feature>
<feature type="region of interest" description="Disordered" evidence="7">
    <location>
        <begin position="1"/>
        <end position="41"/>
    </location>
</feature>
<keyword evidence="1" id="KW-0217">Developmental protein</keyword>
<dbReference type="GO" id="GO:0007399">
    <property type="term" value="P:nervous system development"/>
    <property type="evidence" value="ECO:0007669"/>
    <property type="project" value="UniProtKB-ARBA"/>
</dbReference>
<dbReference type="PROSITE" id="PS50888">
    <property type="entry name" value="BHLH"/>
    <property type="match status" value="1"/>
</dbReference>
<keyword evidence="3" id="KW-0805">Transcription regulation</keyword>
<keyword evidence="6" id="KW-0539">Nucleus</keyword>
<feature type="domain" description="BHLH" evidence="8">
    <location>
        <begin position="80"/>
        <end position="132"/>
    </location>
</feature>
<dbReference type="PANTHER" id="PTHR13864">
    <property type="entry name" value="T-CELL ACUTE LYMPHOCYTIC LEUKEMIA/STEM CELL LEUKEMIA-RELATED"/>
    <property type="match status" value="1"/>
</dbReference>
<dbReference type="GO" id="GO:0000978">
    <property type="term" value="F:RNA polymerase II cis-regulatory region sequence-specific DNA binding"/>
    <property type="evidence" value="ECO:0007669"/>
    <property type="project" value="TreeGrafter"/>
</dbReference>
<dbReference type="SMART" id="SM00353">
    <property type="entry name" value="HLH"/>
    <property type="match status" value="1"/>
</dbReference>
<evidence type="ECO:0000256" key="6">
    <source>
        <dbReference type="ARBA" id="ARBA00023242"/>
    </source>
</evidence>
<dbReference type="GO" id="GO:0045944">
    <property type="term" value="P:positive regulation of transcription by RNA polymerase II"/>
    <property type="evidence" value="ECO:0007669"/>
    <property type="project" value="UniProtKB-ARBA"/>
</dbReference>
<dbReference type="InterPro" id="IPR040238">
    <property type="entry name" value="TAL-like"/>
</dbReference>
<evidence type="ECO:0000256" key="7">
    <source>
        <dbReference type="SAM" id="MobiDB-lite"/>
    </source>
</evidence>
<keyword evidence="2" id="KW-0221">Differentiation</keyword>
<dbReference type="InterPro" id="IPR011598">
    <property type="entry name" value="bHLH_dom"/>
</dbReference>